<dbReference type="InterPro" id="IPR016516">
    <property type="entry name" value="UCP07580"/>
</dbReference>
<keyword evidence="2" id="KW-1185">Reference proteome</keyword>
<dbReference type="RefSeq" id="WP_008735982.1">
    <property type="nucleotide sequence ID" value="NZ_CP004387.1"/>
</dbReference>
<dbReference type="PANTHER" id="PTHR39456:SF1">
    <property type="entry name" value="METAL-DEPENDENT HYDROLASE"/>
    <property type="match status" value="1"/>
</dbReference>
<reference evidence="1 2" key="1">
    <citation type="journal article" date="2012" name="J. Bacteriol.">
        <title>Genome sequence of an alkane-degrading bacterium, Alcanivorax pacificus type strain W11-5, isolated from deep sea sediment.</title>
        <authorList>
            <person name="Lai Q."/>
            <person name="Shao Z."/>
        </authorList>
    </citation>
    <scope>NUCLEOTIDE SEQUENCE [LARGE SCALE GENOMIC DNA]</scope>
    <source>
        <strain evidence="1 2">W11-5</strain>
    </source>
</reference>
<evidence type="ECO:0000313" key="2">
    <source>
        <dbReference type="Proteomes" id="UP000006764"/>
    </source>
</evidence>
<dbReference type="PIRSF" id="PIRSF007580">
    <property type="entry name" value="UCP07580"/>
    <property type="match status" value="1"/>
</dbReference>
<accession>A0A0B4XNN7</accession>
<dbReference type="STRING" id="391936.S7S_08370"/>
<dbReference type="KEGG" id="apac:S7S_08370"/>
<sequence length="281" mass="32168">MRSRKKKPANTLTITPQRMDFDFAGVPKHWFDNDPVLSHFLNALSLTFPDGERFFVDAVRAFRDTVKDPERQKEISGFIGQEAMHSLEHDTFNKMLAAQGYREQAEGGQKLARYLIKQGRERLSAKKQLAATAALEHITAILANRLLKDPALLESMDPAVRDLWMWHAIEEIEHKAVAYDLYQDVCGDYRLRVRILLAASLALASYTSKYTWAFLKQDNLHRNPLVLARGAWRLFGFNGLLTRTVPDFLQFLRPGFHPWQEDNSALVARWRGVLSETAEAA</sequence>
<organism evidence="1 2">
    <name type="scientific">Isoalcanivorax pacificus W11-5</name>
    <dbReference type="NCBI Taxonomy" id="391936"/>
    <lineage>
        <taxon>Bacteria</taxon>
        <taxon>Pseudomonadati</taxon>
        <taxon>Pseudomonadota</taxon>
        <taxon>Gammaproteobacteria</taxon>
        <taxon>Oceanospirillales</taxon>
        <taxon>Alcanivoracaceae</taxon>
        <taxon>Isoalcanivorax</taxon>
    </lineage>
</organism>
<dbReference type="EMBL" id="CP004387">
    <property type="protein sequence ID" value="AJD48088.1"/>
    <property type="molecule type" value="Genomic_DNA"/>
</dbReference>
<evidence type="ECO:0000313" key="1">
    <source>
        <dbReference type="EMBL" id="AJD48088.1"/>
    </source>
</evidence>
<dbReference type="OrthoDB" id="5727566at2"/>
<dbReference type="AlphaFoldDB" id="A0A0B4XNN7"/>
<proteinExistence type="predicted"/>
<evidence type="ECO:0008006" key="3">
    <source>
        <dbReference type="Google" id="ProtNLM"/>
    </source>
</evidence>
<gene>
    <name evidence="1" type="ORF">S7S_08370</name>
</gene>
<protein>
    <recommendedName>
        <fullName evidence="3">Metal-dependent hydrolase</fullName>
    </recommendedName>
</protein>
<dbReference type="Proteomes" id="UP000006764">
    <property type="component" value="Chromosome"/>
</dbReference>
<dbReference type="PANTHER" id="PTHR39456">
    <property type="entry name" value="METAL-DEPENDENT HYDROLASE"/>
    <property type="match status" value="1"/>
</dbReference>
<name>A0A0B4XNN7_9GAMM</name>
<dbReference type="HOGENOM" id="CLU_051636_0_1_6"/>
<dbReference type="Pfam" id="PF10118">
    <property type="entry name" value="Metal_hydrol"/>
    <property type="match status" value="1"/>
</dbReference>